<dbReference type="EMBL" id="BMMK01000002">
    <property type="protein sequence ID" value="GGM39366.1"/>
    <property type="molecule type" value="Genomic_DNA"/>
</dbReference>
<evidence type="ECO:0000313" key="5">
    <source>
        <dbReference type="EMBL" id="GGM39366.1"/>
    </source>
</evidence>
<keyword evidence="2" id="KW-0547">Nucleotide-binding</keyword>
<dbReference type="Gene3D" id="3.90.320.10">
    <property type="match status" value="1"/>
</dbReference>
<evidence type="ECO:0000256" key="1">
    <source>
        <dbReference type="ARBA" id="ARBA00022763"/>
    </source>
</evidence>
<keyword evidence="2" id="KW-0378">Hydrolase</keyword>
<keyword evidence="1" id="KW-0227">DNA damage</keyword>
<evidence type="ECO:0000256" key="2">
    <source>
        <dbReference type="ARBA" id="ARBA00022806"/>
    </source>
</evidence>
<dbReference type="Pfam" id="PF12705">
    <property type="entry name" value="PDDEXK_1"/>
    <property type="match status" value="1"/>
</dbReference>
<reference evidence="5" key="1">
    <citation type="journal article" date="2014" name="Int. J. Syst. Evol. Microbiol.">
        <title>Complete genome sequence of Corynebacterium casei LMG S-19264T (=DSM 44701T), isolated from a smear-ripened cheese.</title>
        <authorList>
            <consortium name="US DOE Joint Genome Institute (JGI-PGF)"/>
            <person name="Walter F."/>
            <person name="Albersmeier A."/>
            <person name="Kalinowski J."/>
            <person name="Ruckert C."/>
        </authorList>
    </citation>
    <scope>NUCLEOTIDE SEQUENCE</scope>
    <source>
        <strain evidence="5">CGMCC 4.5737</strain>
    </source>
</reference>
<keyword evidence="3" id="KW-0234">DNA repair</keyword>
<proteinExistence type="predicted"/>
<evidence type="ECO:0000256" key="3">
    <source>
        <dbReference type="ARBA" id="ARBA00023204"/>
    </source>
</evidence>
<dbReference type="AlphaFoldDB" id="A0A8J3C9H3"/>
<dbReference type="InterPro" id="IPR038726">
    <property type="entry name" value="PDDEXK_AddAB-type"/>
</dbReference>
<gene>
    <name evidence="5" type="ORF">GCM10012275_07810</name>
</gene>
<accession>A0A8J3C9H3</accession>
<keyword evidence="2" id="KW-0067">ATP-binding</keyword>
<reference evidence="5" key="2">
    <citation type="submission" date="2020-09" db="EMBL/GenBank/DDBJ databases">
        <authorList>
            <person name="Sun Q."/>
            <person name="Zhou Y."/>
        </authorList>
    </citation>
    <scope>NUCLEOTIDE SEQUENCE</scope>
    <source>
        <strain evidence="5">CGMCC 4.5737</strain>
    </source>
</reference>
<sequence length="258" mass="29540">MTHRSVSQRNEYRRCGWAYYLGRVAGVWARPASWTVQGTAFHAAVEAYEKSRRALSGGDVRDLYRKEYAAAANALCVGTPNFEYWFGSGPYDGERDLERRYAIGLEQVDRYLQYVADTPEESIWEAPDGTLAVELKFEIDLDGVLVRGYIDQVVRQGNEKLRVRDLKTGRQPGDDFQLAVYTVALGMKYGVDVTTGDYWMARVGKATHPYELRDWTTERITEEFHKMDQAVKAGRFEPDPEPNKCRFCPVNSSCEYIQ</sequence>
<keyword evidence="6" id="KW-1185">Reference proteome</keyword>
<comment type="caution">
    <text evidence="5">The sequence shown here is derived from an EMBL/GenBank/DDBJ whole genome shotgun (WGS) entry which is preliminary data.</text>
</comment>
<dbReference type="GO" id="GO:0006281">
    <property type="term" value="P:DNA repair"/>
    <property type="evidence" value="ECO:0007669"/>
    <property type="project" value="UniProtKB-KW"/>
</dbReference>
<dbReference type="InterPro" id="IPR011604">
    <property type="entry name" value="PDDEXK-like_dom_sf"/>
</dbReference>
<keyword evidence="2" id="KW-0347">Helicase</keyword>
<name>A0A8J3C9H3_9PSEU</name>
<dbReference type="GO" id="GO:0004386">
    <property type="term" value="F:helicase activity"/>
    <property type="evidence" value="ECO:0007669"/>
    <property type="project" value="UniProtKB-KW"/>
</dbReference>
<evidence type="ECO:0000259" key="4">
    <source>
        <dbReference type="Pfam" id="PF12705"/>
    </source>
</evidence>
<dbReference type="Proteomes" id="UP000637578">
    <property type="component" value="Unassembled WGS sequence"/>
</dbReference>
<protein>
    <recommendedName>
        <fullName evidence="4">PD-(D/E)XK endonuclease-like domain-containing protein</fullName>
    </recommendedName>
</protein>
<evidence type="ECO:0000313" key="6">
    <source>
        <dbReference type="Proteomes" id="UP000637578"/>
    </source>
</evidence>
<organism evidence="5 6">
    <name type="scientific">Longimycelium tulufanense</name>
    <dbReference type="NCBI Taxonomy" id="907463"/>
    <lineage>
        <taxon>Bacteria</taxon>
        <taxon>Bacillati</taxon>
        <taxon>Actinomycetota</taxon>
        <taxon>Actinomycetes</taxon>
        <taxon>Pseudonocardiales</taxon>
        <taxon>Pseudonocardiaceae</taxon>
        <taxon>Longimycelium</taxon>
    </lineage>
</organism>
<feature type="domain" description="PD-(D/E)XK endonuclease-like" evidence="4">
    <location>
        <begin position="5"/>
        <end position="255"/>
    </location>
</feature>